<reference evidence="2" key="1">
    <citation type="journal article" date="2022" name="Mol. Ecol. Resour.">
        <title>The genomes of chicory, endive, great burdock and yacon provide insights into Asteraceae palaeo-polyploidization history and plant inulin production.</title>
        <authorList>
            <person name="Fan W."/>
            <person name="Wang S."/>
            <person name="Wang H."/>
            <person name="Wang A."/>
            <person name="Jiang F."/>
            <person name="Liu H."/>
            <person name="Zhao H."/>
            <person name="Xu D."/>
            <person name="Zhang Y."/>
        </authorList>
    </citation>
    <scope>NUCLEOTIDE SEQUENCE [LARGE SCALE GENOMIC DNA]</scope>
    <source>
        <strain evidence="2">cv. Punajuju</strain>
    </source>
</reference>
<organism evidence="1 2">
    <name type="scientific">Cichorium intybus</name>
    <name type="common">Chicory</name>
    <dbReference type="NCBI Taxonomy" id="13427"/>
    <lineage>
        <taxon>Eukaryota</taxon>
        <taxon>Viridiplantae</taxon>
        <taxon>Streptophyta</taxon>
        <taxon>Embryophyta</taxon>
        <taxon>Tracheophyta</taxon>
        <taxon>Spermatophyta</taxon>
        <taxon>Magnoliopsida</taxon>
        <taxon>eudicotyledons</taxon>
        <taxon>Gunneridae</taxon>
        <taxon>Pentapetalae</taxon>
        <taxon>asterids</taxon>
        <taxon>campanulids</taxon>
        <taxon>Asterales</taxon>
        <taxon>Asteraceae</taxon>
        <taxon>Cichorioideae</taxon>
        <taxon>Cichorieae</taxon>
        <taxon>Cichoriinae</taxon>
        <taxon>Cichorium</taxon>
    </lineage>
</organism>
<evidence type="ECO:0000313" key="1">
    <source>
        <dbReference type="EMBL" id="KAI3710556.1"/>
    </source>
</evidence>
<evidence type="ECO:0000313" key="2">
    <source>
        <dbReference type="Proteomes" id="UP001055811"/>
    </source>
</evidence>
<gene>
    <name evidence="1" type="ORF">L2E82_40339</name>
</gene>
<reference evidence="1 2" key="2">
    <citation type="journal article" date="2022" name="Mol. Ecol. Resour.">
        <title>The genomes of chicory, endive, great burdock and yacon provide insights into Asteraceae paleo-polyploidization history and plant inulin production.</title>
        <authorList>
            <person name="Fan W."/>
            <person name="Wang S."/>
            <person name="Wang H."/>
            <person name="Wang A."/>
            <person name="Jiang F."/>
            <person name="Liu H."/>
            <person name="Zhao H."/>
            <person name="Xu D."/>
            <person name="Zhang Y."/>
        </authorList>
    </citation>
    <scope>NUCLEOTIDE SEQUENCE [LARGE SCALE GENOMIC DNA]</scope>
    <source>
        <strain evidence="2">cv. Punajuju</strain>
        <tissue evidence="1">Leaves</tissue>
    </source>
</reference>
<comment type="caution">
    <text evidence="1">The sequence shown here is derived from an EMBL/GenBank/DDBJ whole genome shotgun (WGS) entry which is preliminary data.</text>
</comment>
<dbReference type="EMBL" id="CM042015">
    <property type="protein sequence ID" value="KAI3710556.1"/>
    <property type="molecule type" value="Genomic_DNA"/>
</dbReference>
<keyword evidence="2" id="KW-1185">Reference proteome</keyword>
<proteinExistence type="predicted"/>
<protein>
    <submittedName>
        <fullName evidence="1">Uncharacterized protein</fullName>
    </submittedName>
</protein>
<sequence>MRGTPIDIKLKREKKRKPEMPKEKEASFRCLRRRPFTSSEMEANAMKIEVDFLVYFSKRSRISAVLCSSVPQNHGFQFPKRVYVYEKRVSV</sequence>
<accession>A0ACB9AKR1</accession>
<name>A0ACB9AKR1_CICIN</name>
<dbReference type="Proteomes" id="UP001055811">
    <property type="component" value="Linkage Group LG07"/>
</dbReference>